<evidence type="ECO:0000256" key="3">
    <source>
        <dbReference type="ARBA" id="ARBA00022898"/>
    </source>
</evidence>
<keyword evidence="8" id="KW-1185">Reference proteome</keyword>
<dbReference type="PANTHER" id="PTHR48097">
    <property type="entry name" value="L-THREONINE ALDOLASE-RELATED"/>
    <property type="match status" value="1"/>
</dbReference>
<comment type="caution">
    <text evidence="7">The sequence shown here is derived from an EMBL/GenBank/DDBJ whole genome shotgun (WGS) entry which is preliminary data.</text>
</comment>
<dbReference type="Gene3D" id="3.90.1150.10">
    <property type="entry name" value="Aspartate Aminotransferase, domain 1"/>
    <property type="match status" value="1"/>
</dbReference>
<evidence type="ECO:0000313" key="8">
    <source>
        <dbReference type="Proteomes" id="UP001619887"/>
    </source>
</evidence>
<evidence type="ECO:0000313" key="7">
    <source>
        <dbReference type="EMBL" id="KAL3051690.1"/>
    </source>
</evidence>
<dbReference type="GO" id="GO:0044283">
    <property type="term" value="P:small molecule biosynthetic process"/>
    <property type="evidence" value="ECO:0007669"/>
    <property type="project" value="UniProtKB-ARBA"/>
</dbReference>
<dbReference type="Proteomes" id="UP001619887">
    <property type="component" value="Unassembled WGS sequence"/>
</dbReference>
<dbReference type="FunFam" id="3.40.640.10:FF:000030">
    <property type="entry name" value="Low-specificity L-threonine aldolase"/>
    <property type="match status" value="1"/>
</dbReference>
<comment type="similarity">
    <text evidence="2">Belongs to the threonine aldolase family.</text>
</comment>
<dbReference type="SUPFAM" id="SSF53383">
    <property type="entry name" value="PLP-dependent transferases"/>
    <property type="match status" value="1"/>
</dbReference>
<comment type="cofactor">
    <cofactor evidence="1">
        <name>pyridoxal 5'-phosphate</name>
        <dbReference type="ChEBI" id="CHEBI:597326"/>
    </cofactor>
</comment>
<dbReference type="InterPro" id="IPR015421">
    <property type="entry name" value="PyrdxlP-dep_Trfase_major"/>
</dbReference>
<dbReference type="PIRSF" id="PIRSF017617">
    <property type="entry name" value="Thr_aldolase"/>
    <property type="match status" value="1"/>
</dbReference>
<dbReference type="InterPro" id="IPR015422">
    <property type="entry name" value="PyrdxlP-dep_Trfase_small"/>
</dbReference>
<evidence type="ECO:0000256" key="2">
    <source>
        <dbReference type="ARBA" id="ARBA00006966"/>
    </source>
</evidence>
<dbReference type="Gene3D" id="3.40.640.10">
    <property type="entry name" value="Type I PLP-dependent aspartate aminotransferase-like (Major domain)"/>
    <property type="match status" value="1"/>
</dbReference>
<evidence type="ECO:0000256" key="1">
    <source>
        <dbReference type="ARBA" id="ARBA00001933"/>
    </source>
</evidence>
<evidence type="ECO:0000259" key="6">
    <source>
        <dbReference type="Pfam" id="PF01212"/>
    </source>
</evidence>
<dbReference type="FunFam" id="3.90.1150.10:FF:000041">
    <property type="entry name" value="Low-specificity L-threonine aldolase"/>
    <property type="match status" value="1"/>
</dbReference>
<dbReference type="InterPro" id="IPR015424">
    <property type="entry name" value="PyrdxlP-dep_Trfase"/>
</dbReference>
<dbReference type="InterPro" id="IPR001597">
    <property type="entry name" value="ArAA_b-elim_lyase/Thr_aldolase"/>
</dbReference>
<reference evidence="7 8" key="2">
    <citation type="journal article" date="2024" name="G3 (Bethesda)">
        <title>The genome of the cryopelagic Antarctic bald notothen, Trematomus borchgrevinki.</title>
        <authorList>
            <person name="Rayamajhi N."/>
            <person name="Rivera-Colon A.G."/>
            <person name="Minhas B.F."/>
            <person name="Cheng C.C."/>
            <person name="Catchen J.M."/>
        </authorList>
    </citation>
    <scope>NUCLEOTIDE SEQUENCE [LARGE SCALE GENOMIC DNA]</scope>
    <source>
        <strain evidence="7">AGRC-2024</strain>
    </source>
</reference>
<dbReference type="GO" id="GO:0016829">
    <property type="term" value="F:lyase activity"/>
    <property type="evidence" value="ECO:0007669"/>
    <property type="project" value="UniProtKB-KW"/>
</dbReference>
<name>A0ABD2GCD5_PAGBO</name>
<keyword evidence="3" id="KW-0663">Pyridoxal phosphate</keyword>
<sequence length="431" mass="46642">MSLKMFSCRVLSKLVNHEVVTSKKTLSARDAAAVLLGRSSARGYYNSGKTSQPGPGKAAHVRVVDLRSDTVTKPGPAMRQAMAAAEVGDDVMREDPSVNELQEIAAEMFQMEAALFVPSGTMSNLIAVMVHCRERGDEMIVGDLSHLHIYEQGGSAQLAGVHATTVDNLPDGSFDLEQLESKIRHGYPDPHYPRSRLICVENTHNIQGGRVLPLTFLQEVRALADRYGLSVHMDGARVMNAAVAMGLPPSTILQHTHTVSVCLSKGLGSPVGTILAGPKDFITRAVRCRKALGGGMRQAGILAAAGKLSLLEMVGRLEEDHHNAKTFAQALLECDPAVFAVDMATVETNILRFRIQEPTLSPSEFCARMAEVGEGEEAALGQGIQVLMYPHFSNTVRAVWHLGISPEDTQLAIQKMQLVASQHIKEKVRAQ</sequence>
<reference evidence="7 8" key="1">
    <citation type="journal article" date="2022" name="G3 (Bethesda)">
        <title>Evaluating Illumina-, Nanopore-, and PacBio-based genome assembly strategies with the bald notothen, Trematomus borchgrevinki.</title>
        <authorList>
            <person name="Rayamajhi N."/>
            <person name="Cheng C.C."/>
            <person name="Catchen J.M."/>
        </authorList>
    </citation>
    <scope>NUCLEOTIDE SEQUENCE [LARGE SCALE GENOMIC DNA]</scope>
    <source>
        <strain evidence="7">AGRC-2024</strain>
    </source>
</reference>
<accession>A0ABD2GCD5</accession>
<organism evidence="7 8">
    <name type="scientific">Pagothenia borchgrevinki</name>
    <name type="common">Bald rockcod</name>
    <name type="synonym">Trematomus borchgrevinki</name>
    <dbReference type="NCBI Taxonomy" id="8213"/>
    <lineage>
        <taxon>Eukaryota</taxon>
        <taxon>Metazoa</taxon>
        <taxon>Chordata</taxon>
        <taxon>Craniata</taxon>
        <taxon>Vertebrata</taxon>
        <taxon>Euteleostomi</taxon>
        <taxon>Actinopterygii</taxon>
        <taxon>Neopterygii</taxon>
        <taxon>Teleostei</taxon>
        <taxon>Neoteleostei</taxon>
        <taxon>Acanthomorphata</taxon>
        <taxon>Eupercaria</taxon>
        <taxon>Perciformes</taxon>
        <taxon>Notothenioidei</taxon>
        <taxon>Nototheniidae</taxon>
        <taxon>Pagothenia</taxon>
    </lineage>
</organism>
<dbReference type="Pfam" id="PF01212">
    <property type="entry name" value="Beta_elim_lyase"/>
    <property type="match status" value="1"/>
</dbReference>
<keyword evidence="4" id="KW-0456">Lyase</keyword>
<feature type="domain" description="Aromatic amino acid beta-eliminating lyase/threonine aldolase" evidence="6">
    <location>
        <begin position="65"/>
        <end position="349"/>
    </location>
</feature>
<gene>
    <name evidence="7" type="ORF">OYC64_001845</name>
</gene>
<proteinExistence type="inferred from homology"/>
<evidence type="ECO:0000256" key="5">
    <source>
        <dbReference type="PIRSR" id="PIRSR017617-1"/>
    </source>
</evidence>
<protein>
    <recommendedName>
        <fullName evidence="6">Aromatic amino acid beta-eliminating lyase/threonine aldolase domain-containing protein</fullName>
    </recommendedName>
</protein>
<dbReference type="NCBIfam" id="NF041359">
    <property type="entry name" value="GntG_guanitoxin"/>
    <property type="match status" value="1"/>
</dbReference>
<feature type="modified residue" description="N6-(pyridoxal phosphate)lysine" evidence="5">
    <location>
        <position position="265"/>
    </location>
</feature>
<dbReference type="InterPro" id="IPR023603">
    <property type="entry name" value="Low_specificity_L-TA-like"/>
</dbReference>
<dbReference type="AlphaFoldDB" id="A0ABD2GCD5"/>
<dbReference type="EMBL" id="JBIYXZ010002080">
    <property type="protein sequence ID" value="KAL3051690.1"/>
    <property type="molecule type" value="Genomic_DNA"/>
</dbReference>
<dbReference type="PANTHER" id="PTHR48097:SF9">
    <property type="entry name" value="L-THREONINE ALDOLASE"/>
    <property type="match status" value="1"/>
</dbReference>
<evidence type="ECO:0000256" key="4">
    <source>
        <dbReference type="ARBA" id="ARBA00023239"/>
    </source>
</evidence>